<dbReference type="AlphaFoldDB" id="A0A6J4QUT6"/>
<evidence type="ECO:0000313" key="1">
    <source>
        <dbReference type="EMBL" id="CAA9455609.1"/>
    </source>
</evidence>
<dbReference type="EMBL" id="CADCVI010000006">
    <property type="protein sequence ID" value="CAA9455609.1"/>
    <property type="molecule type" value="Genomic_DNA"/>
</dbReference>
<name>A0A6J4QUT6_9ACTN</name>
<dbReference type="InterPro" id="IPR054188">
    <property type="entry name" value="DUF6893"/>
</dbReference>
<dbReference type="Pfam" id="PF21833">
    <property type="entry name" value="DUF6893"/>
    <property type="match status" value="1"/>
</dbReference>
<proteinExistence type="predicted"/>
<sequence length="38" mass="4255">MKATTLLRLGFYGLILGAAAATVAQWPEIQRYMKIRAM</sequence>
<reference evidence="1" key="1">
    <citation type="submission" date="2020-02" db="EMBL/GenBank/DDBJ databases">
        <authorList>
            <person name="Meier V. D."/>
        </authorList>
    </citation>
    <scope>NUCLEOTIDE SEQUENCE</scope>
    <source>
        <strain evidence="1">AVDCRST_MAG25</strain>
    </source>
</reference>
<protein>
    <submittedName>
        <fullName evidence="1">Uncharacterized protein</fullName>
    </submittedName>
</protein>
<accession>A0A6J4QUT6</accession>
<gene>
    <name evidence="1" type="ORF">AVDCRST_MAG25-81</name>
</gene>
<organism evidence="1">
    <name type="scientific">uncultured Rubrobacteraceae bacterium</name>
    <dbReference type="NCBI Taxonomy" id="349277"/>
    <lineage>
        <taxon>Bacteria</taxon>
        <taxon>Bacillati</taxon>
        <taxon>Actinomycetota</taxon>
        <taxon>Rubrobacteria</taxon>
        <taxon>Rubrobacterales</taxon>
        <taxon>Rubrobacteraceae</taxon>
        <taxon>environmental samples</taxon>
    </lineage>
</organism>